<feature type="compositionally biased region" description="Low complexity" evidence="4">
    <location>
        <begin position="627"/>
        <end position="643"/>
    </location>
</feature>
<evidence type="ECO:0000256" key="4">
    <source>
        <dbReference type="SAM" id="MobiDB-lite"/>
    </source>
</evidence>
<name>A0ABR3GRJ6_9PEZI</name>
<protein>
    <submittedName>
        <fullName evidence="6">TAT-binding protein-like protein 7, AAA ATPase</fullName>
    </submittedName>
</protein>
<dbReference type="Proteomes" id="UP001447188">
    <property type="component" value="Unassembled WGS sequence"/>
</dbReference>
<keyword evidence="3" id="KW-0067">ATP-binding</keyword>
<evidence type="ECO:0000256" key="2">
    <source>
        <dbReference type="ARBA" id="ARBA00022741"/>
    </source>
</evidence>
<reference evidence="6 7" key="1">
    <citation type="submission" date="2024-02" db="EMBL/GenBank/DDBJ databases">
        <title>Discinaceae phylogenomics.</title>
        <authorList>
            <person name="Dirks A.C."/>
            <person name="James T.Y."/>
        </authorList>
    </citation>
    <scope>NUCLEOTIDE SEQUENCE [LARGE SCALE GENOMIC DNA]</scope>
    <source>
        <strain evidence="6 7">ACD0624</strain>
    </source>
</reference>
<feature type="region of interest" description="Disordered" evidence="4">
    <location>
        <begin position="442"/>
        <end position="561"/>
    </location>
</feature>
<feature type="compositionally biased region" description="Polar residues" evidence="4">
    <location>
        <begin position="644"/>
        <end position="661"/>
    </location>
</feature>
<keyword evidence="2" id="KW-0547">Nucleotide-binding</keyword>
<dbReference type="Pfam" id="PF00004">
    <property type="entry name" value="AAA"/>
    <property type="match status" value="1"/>
</dbReference>
<feature type="compositionally biased region" description="Polar residues" evidence="4">
    <location>
        <begin position="474"/>
        <end position="509"/>
    </location>
</feature>
<evidence type="ECO:0000256" key="1">
    <source>
        <dbReference type="ARBA" id="ARBA00006914"/>
    </source>
</evidence>
<proteinExistence type="inferred from homology"/>
<keyword evidence="7" id="KW-1185">Reference proteome</keyword>
<comment type="caution">
    <text evidence="6">The sequence shown here is derived from an EMBL/GenBank/DDBJ whole genome shotgun (WGS) entry which is preliminary data.</text>
</comment>
<feature type="domain" description="ATPase AAA-type core" evidence="5">
    <location>
        <begin position="90"/>
        <end position="203"/>
    </location>
</feature>
<feature type="region of interest" description="Disordered" evidence="4">
    <location>
        <begin position="1"/>
        <end position="24"/>
    </location>
</feature>
<dbReference type="PANTHER" id="PTHR23069">
    <property type="entry name" value="AAA DOMAIN-CONTAINING"/>
    <property type="match status" value="1"/>
</dbReference>
<feature type="compositionally biased region" description="Polar residues" evidence="4">
    <location>
        <begin position="589"/>
        <end position="626"/>
    </location>
</feature>
<dbReference type="InterPro" id="IPR027417">
    <property type="entry name" value="P-loop_NTPase"/>
</dbReference>
<dbReference type="Gene3D" id="3.40.50.300">
    <property type="entry name" value="P-loop containing nucleotide triphosphate hydrolases"/>
    <property type="match status" value="1"/>
</dbReference>
<dbReference type="CDD" id="cd00009">
    <property type="entry name" value="AAA"/>
    <property type="match status" value="1"/>
</dbReference>
<sequence>MTSLTFPDMIPSSERSSSSGASPLPRHIQPLLSAQLDLIKDALKSILPERKRLTVFEEALLEDDAGADGGFERERMMQDFENARVFRPRLLIHGPAGMGQHYIAAAILHHFEKVHVQSFDLATLMGDATKSIEAAIVQSFVEVKRRKPSVIFIPEIDVWYSSLSDQALATFKGLLQSIPANEPILLLGVTETPDTGLDSQMLRDFFTYSRKDRFDLSKPDKEQRSLYFDGVISHIRKSPTDFPPDAANRKKRVLEELERVVPPPPRELTKEEIKAQEQKDRQIKNWLKLRLNPMMEAIKQKYRRFKKPVIEYDLIKHLFDPQPPPEVEIVVSDIPIQPVHERFRIYFDDADEQHRIQDTHTDKTYYNLDIDVIEERLSNGFYCTPKQFLKDLERIRYDADISGDKERKLKANEMLTNAEVFVADVEMDAGFLALCEDMHRRQEKKKADRRAKQARKAKASEEAHQVATRLALSANDSPPKSKTGSRGSPDGNGSFSNGVNPPQTQTEFHQSGLIEHESQSSGHATGFQTPHSHADSHLRMESPWTPFQSGPMSRAPTQLTMSSAPGASVGVTAFNASNGAVIANYASTTTSGQRTSDGTNFNSQQRSGTHSHSNGDSQLPDTQIVPSSGSDIQSSQSILGSQSTPRFSGSQAGSLSQTHQSGGTAYTAPLFGLPAPKPPKLIIGEAHISNIHHRLCDGTSGYSVEQLEQVNAAMMDAIWKARTLWNRNEVATKALEAFEDVDENIRELQRMLTASGSF</sequence>
<dbReference type="EMBL" id="JBBBZM010000024">
    <property type="protein sequence ID" value="KAL0638231.1"/>
    <property type="molecule type" value="Genomic_DNA"/>
</dbReference>
<dbReference type="InterPro" id="IPR003959">
    <property type="entry name" value="ATPase_AAA_core"/>
</dbReference>
<dbReference type="CDD" id="cd05491">
    <property type="entry name" value="Bromo_TBP7_like"/>
    <property type="match status" value="1"/>
</dbReference>
<evidence type="ECO:0000256" key="3">
    <source>
        <dbReference type="ARBA" id="ARBA00022840"/>
    </source>
</evidence>
<feature type="compositionally biased region" description="Basic residues" evidence="4">
    <location>
        <begin position="442"/>
        <end position="457"/>
    </location>
</feature>
<dbReference type="InterPro" id="IPR045199">
    <property type="entry name" value="ATAD2-like"/>
</dbReference>
<organism evidence="6 7">
    <name type="scientific">Discina gigas</name>
    <dbReference type="NCBI Taxonomy" id="1032678"/>
    <lineage>
        <taxon>Eukaryota</taxon>
        <taxon>Fungi</taxon>
        <taxon>Dikarya</taxon>
        <taxon>Ascomycota</taxon>
        <taxon>Pezizomycotina</taxon>
        <taxon>Pezizomycetes</taxon>
        <taxon>Pezizales</taxon>
        <taxon>Discinaceae</taxon>
        <taxon>Discina</taxon>
    </lineage>
</organism>
<feature type="compositionally biased region" description="Low complexity" evidence="4">
    <location>
        <begin position="12"/>
        <end position="22"/>
    </location>
</feature>
<evidence type="ECO:0000259" key="5">
    <source>
        <dbReference type="Pfam" id="PF00004"/>
    </source>
</evidence>
<evidence type="ECO:0000313" key="7">
    <source>
        <dbReference type="Proteomes" id="UP001447188"/>
    </source>
</evidence>
<accession>A0ABR3GRJ6</accession>
<evidence type="ECO:0000313" key="6">
    <source>
        <dbReference type="EMBL" id="KAL0638231.1"/>
    </source>
</evidence>
<feature type="compositionally biased region" description="Polar residues" evidence="4">
    <location>
        <begin position="545"/>
        <end position="561"/>
    </location>
</feature>
<dbReference type="SUPFAM" id="SSF52540">
    <property type="entry name" value="P-loop containing nucleoside triphosphate hydrolases"/>
    <property type="match status" value="1"/>
</dbReference>
<dbReference type="PANTHER" id="PTHR23069:SF0">
    <property type="entry name" value="TAT-BINDING HOMOLOG 7"/>
    <property type="match status" value="1"/>
</dbReference>
<feature type="region of interest" description="Disordered" evidence="4">
    <location>
        <begin position="589"/>
        <end position="661"/>
    </location>
</feature>
<comment type="similarity">
    <text evidence="1">Belongs to the AAA ATPase family.</text>
</comment>
<feature type="compositionally biased region" description="Polar residues" evidence="4">
    <location>
        <begin position="519"/>
        <end position="531"/>
    </location>
</feature>
<gene>
    <name evidence="6" type="primary">YTA7_1</name>
    <name evidence="6" type="ORF">Q9L58_002685</name>
</gene>